<evidence type="ECO:0000256" key="4">
    <source>
        <dbReference type="ARBA" id="ARBA00023157"/>
    </source>
</evidence>
<evidence type="ECO:0000256" key="1">
    <source>
        <dbReference type="ARBA" id="ARBA00001656"/>
    </source>
</evidence>
<dbReference type="Proteomes" id="UP000735302">
    <property type="component" value="Unassembled WGS sequence"/>
</dbReference>
<dbReference type="InterPro" id="IPR018114">
    <property type="entry name" value="TRYPSIN_HIS"/>
</dbReference>
<dbReference type="InterPro" id="IPR001314">
    <property type="entry name" value="Peptidase_S1A"/>
</dbReference>
<dbReference type="GO" id="GO:0006508">
    <property type="term" value="P:proteolysis"/>
    <property type="evidence" value="ECO:0007669"/>
    <property type="project" value="UniProtKB-KW"/>
</dbReference>
<dbReference type="PROSITE" id="PS50240">
    <property type="entry name" value="TRYPSIN_DOM"/>
    <property type="match status" value="1"/>
</dbReference>
<dbReference type="PROSITE" id="PS00134">
    <property type="entry name" value="TRYPSIN_HIS"/>
    <property type="match status" value="1"/>
</dbReference>
<keyword evidence="8" id="KW-1185">Reference proteome</keyword>
<dbReference type="FunFam" id="2.40.10.10:FF:000068">
    <property type="entry name" value="transmembrane protease serine 2"/>
    <property type="match status" value="1"/>
</dbReference>
<dbReference type="SUPFAM" id="SSF50494">
    <property type="entry name" value="Trypsin-like serine proteases"/>
    <property type="match status" value="1"/>
</dbReference>
<name>A0AAV4CJJ0_9GAST</name>
<protein>
    <recommendedName>
        <fullName evidence="3">Acrosin</fullName>
        <ecNumber evidence="2">3.4.21.10</ecNumber>
    </recommendedName>
</protein>
<dbReference type="InterPro" id="IPR033116">
    <property type="entry name" value="TRYPSIN_SER"/>
</dbReference>
<dbReference type="InterPro" id="IPR001254">
    <property type="entry name" value="Trypsin_dom"/>
</dbReference>
<keyword evidence="5" id="KW-0720">Serine protease</keyword>
<dbReference type="EMBL" id="BLXT01006747">
    <property type="protein sequence ID" value="GFO33055.1"/>
    <property type="molecule type" value="Genomic_DNA"/>
</dbReference>
<dbReference type="PANTHER" id="PTHR24252:SF8">
    <property type="entry name" value="ACROSIN"/>
    <property type="match status" value="1"/>
</dbReference>
<dbReference type="PROSITE" id="PS00135">
    <property type="entry name" value="TRYPSIN_SER"/>
    <property type="match status" value="1"/>
</dbReference>
<dbReference type="GO" id="GO:0004252">
    <property type="term" value="F:serine-type endopeptidase activity"/>
    <property type="evidence" value="ECO:0007669"/>
    <property type="project" value="InterPro"/>
</dbReference>
<comment type="catalytic activity">
    <reaction evidence="1">
        <text>Preferential cleavage: Arg-|-Xaa, Lys-|-Xaa.</text>
        <dbReference type="EC" id="3.4.21.10"/>
    </reaction>
</comment>
<sequence length="365" mass="40534">MEFLIRGNPSRIVCCKKRLRVLLFSSDNSVFGLVLHLCVLVASIDTVLSVNCIRSSVTRTPFSIKAYRDVYERWRETMLYYSGQQRWPKNPRDLYFSIAPPGRASCGLAYPDFLAISGGKTAPARAWPWYAFVLAQNRRSCGATLLSDEWVLTAAHCLGGGQTLVGLGSLRKIGGRTNFEVVRTVDVAVSHKLYQFKGGVAFYDIALLKLDKPVVFTNNIQPACLPDDLIDLTSPFLDCYIAGLGLKQRNPIIWARNLQQVKVETMDYRECQYYWPNRILDHNICLRPNIAGAGICKGDSGGPLSCIGPGGAFFVAGVASWAGGTCSNRRYLPDVFMNTLFFKLWIKETILNQTGQLPPVFGANP</sequence>
<dbReference type="InterPro" id="IPR009003">
    <property type="entry name" value="Peptidase_S1_PA"/>
</dbReference>
<dbReference type="InterPro" id="IPR043504">
    <property type="entry name" value="Peptidase_S1_PA_chymotrypsin"/>
</dbReference>
<evidence type="ECO:0000256" key="2">
    <source>
        <dbReference type="ARBA" id="ARBA00012050"/>
    </source>
</evidence>
<evidence type="ECO:0000256" key="3">
    <source>
        <dbReference type="ARBA" id="ARBA00017161"/>
    </source>
</evidence>
<dbReference type="Gene3D" id="2.40.10.10">
    <property type="entry name" value="Trypsin-like serine proteases"/>
    <property type="match status" value="1"/>
</dbReference>
<keyword evidence="5" id="KW-0378">Hydrolase</keyword>
<keyword evidence="5" id="KW-0645">Protease</keyword>
<dbReference type="Pfam" id="PF00089">
    <property type="entry name" value="Trypsin"/>
    <property type="match status" value="1"/>
</dbReference>
<dbReference type="CDD" id="cd00190">
    <property type="entry name" value="Tryp_SPc"/>
    <property type="match status" value="1"/>
</dbReference>
<proteinExistence type="predicted"/>
<keyword evidence="4" id="KW-1015">Disulfide bond</keyword>
<accession>A0AAV4CJJ0</accession>
<reference evidence="7 8" key="1">
    <citation type="journal article" date="2021" name="Elife">
        <title>Chloroplast acquisition without the gene transfer in kleptoplastic sea slugs, Plakobranchus ocellatus.</title>
        <authorList>
            <person name="Maeda T."/>
            <person name="Takahashi S."/>
            <person name="Yoshida T."/>
            <person name="Shimamura S."/>
            <person name="Takaki Y."/>
            <person name="Nagai Y."/>
            <person name="Toyoda A."/>
            <person name="Suzuki Y."/>
            <person name="Arimoto A."/>
            <person name="Ishii H."/>
            <person name="Satoh N."/>
            <person name="Nishiyama T."/>
            <person name="Hasebe M."/>
            <person name="Maruyama T."/>
            <person name="Minagawa J."/>
            <person name="Obokata J."/>
            <person name="Shigenobu S."/>
        </authorList>
    </citation>
    <scope>NUCLEOTIDE SEQUENCE [LARGE SCALE GENOMIC DNA]</scope>
</reference>
<dbReference type="AlphaFoldDB" id="A0AAV4CJJ0"/>
<feature type="domain" description="Peptidase S1" evidence="6">
    <location>
        <begin position="116"/>
        <end position="351"/>
    </location>
</feature>
<evidence type="ECO:0000313" key="7">
    <source>
        <dbReference type="EMBL" id="GFO33055.1"/>
    </source>
</evidence>
<dbReference type="PRINTS" id="PR00722">
    <property type="entry name" value="CHYMOTRYPSIN"/>
</dbReference>
<dbReference type="SMART" id="SM00020">
    <property type="entry name" value="Tryp_SPc"/>
    <property type="match status" value="1"/>
</dbReference>
<organism evidence="7 8">
    <name type="scientific">Plakobranchus ocellatus</name>
    <dbReference type="NCBI Taxonomy" id="259542"/>
    <lineage>
        <taxon>Eukaryota</taxon>
        <taxon>Metazoa</taxon>
        <taxon>Spiralia</taxon>
        <taxon>Lophotrochozoa</taxon>
        <taxon>Mollusca</taxon>
        <taxon>Gastropoda</taxon>
        <taxon>Heterobranchia</taxon>
        <taxon>Euthyneura</taxon>
        <taxon>Panpulmonata</taxon>
        <taxon>Sacoglossa</taxon>
        <taxon>Placobranchoidea</taxon>
        <taxon>Plakobranchidae</taxon>
        <taxon>Plakobranchus</taxon>
    </lineage>
</organism>
<evidence type="ECO:0000256" key="5">
    <source>
        <dbReference type="RuleBase" id="RU363034"/>
    </source>
</evidence>
<comment type="caution">
    <text evidence="7">The sequence shown here is derived from an EMBL/GenBank/DDBJ whole genome shotgun (WGS) entry which is preliminary data.</text>
</comment>
<dbReference type="EC" id="3.4.21.10" evidence="2"/>
<evidence type="ECO:0000259" key="6">
    <source>
        <dbReference type="PROSITE" id="PS50240"/>
    </source>
</evidence>
<gene>
    <name evidence="7" type="ORF">PoB_005956000</name>
</gene>
<evidence type="ECO:0000313" key="8">
    <source>
        <dbReference type="Proteomes" id="UP000735302"/>
    </source>
</evidence>
<dbReference type="PANTHER" id="PTHR24252">
    <property type="entry name" value="ACROSIN-RELATED"/>
    <property type="match status" value="1"/>
</dbReference>